<comment type="caution">
    <text evidence="1">The sequence shown here is derived from an EMBL/GenBank/DDBJ whole genome shotgun (WGS) entry which is preliminary data.</text>
</comment>
<evidence type="ECO:0000313" key="2">
    <source>
        <dbReference type="Proteomes" id="UP001609175"/>
    </source>
</evidence>
<dbReference type="EMBL" id="JBIMSO010000143">
    <property type="protein sequence ID" value="MFH5212245.1"/>
    <property type="molecule type" value="Genomic_DNA"/>
</dbReference>
<dbReference type="Proteomes" id="UP001609175">
    <property type="component" value="Unassembled WGS sequence"/>
</dbReference>
<proteinExistence type="predicted"/>
<evidence type="ECO:0000313" key="1">
    <source>
        <dbReference type="EMBL" id="MFH5212245.1"/>
    </source>
</evidence>
<reference evidence="1 2" key="1">
    <citation type="submission" date="2024-10" db="EMBL/GenBank/DDBJ databases">
        <authorList>
            <person name="Riesco R."/>
        </authorList>
    </citation>
    <scope>NUCLEOTIDE SEQUENCE [LARGE SCALE GENOMIC DNA]</scope>
    <source>
        <strain evidence="1 2">NCIMB 15449</strain>
    </source>
</reference>
<dbReference type="InterPro" id="IPR046274">
    <property type="entry name" value="DUF6307"/>
</dbReference>
<gene>
    <name evidence="1" type="ORF">ACHIPZ_29170</name>
</gene>
<accession>A0ABW7JZC2</accession>
<protein>
    <submittedName>
        <fullName evidence="1">DUF6307 family protein</fullName>
    </submittedName>
</protein>
<sequence length="56" mass="6192">MSTPTATTTTIRSRYEERVHLVSEALTSNTKLDKKAAAKVAVQILHAIDTIPEKVR</sequence>
<organism evidence="1 2">
    <name type="scientific">Antrihabitans spumae</name>
    <dbReference type="NCBI Taxonomy" id="3373370"/>
    <lineage>
        <taxon>Bacteria</taxon>
        <taxon>Bacillati</taxon>
        <taxon>Actinomycetota</taxon>
        <taxon>Actinomycetes</taxon>
        <taxon>Mycobacteriales</taxon>
        <taxon>Nocardiaceae</taxon>
        <taxon>Antrihabitans</taxon>
    </lineage>
</organism>
<dbReference type="Pfam" id="PF19826">
    <property type="entry name" value="DUF6307"/>
    <property type="match status" value="1"/>
</dbReference>
<dbReference type="RefSeq" id="WP_395119441.1">
    <property type="nucleotide sequence ID" value="NZ_JBIMSO010000143.1"/>
</dbReference>
<name>A0ABW7JZC2_9NOCA</name>